<evidence type="ECO:0000313" key="3">
    <source>
        <dbReference type="EMBL" id="AEV70389.1"/>
    </source>
</evidence>
<feature type="transmembrane region" description="Helical" evidence="1">
    <location>
        <begin position="181"/>
        <end position="201"/>
    </location>
</feature>
<dbReference type="STRING" id="720554.Clocl_3949"/>
<keyword evidence="3" id="KW-0645">Protease</keyword>
<dbReference type="EMBL" id="CP003065">
    <property type="protein sequence ID" value="AEV70389.1"/>
    <property type="molecule type" value="Genomic_DNA"/>
</dbReference>
<evidence type="ECO:0000259" key="2">
    <source>
        <dbReference type="Pfam" id="PF02517"/>
    </source>
</evidence>
<accession>G8M369</accession>
<keyword evidence="1" id="KW-0472">Membrane</keyword>
<gene>
    <name evidence="3" type="ordered locus">Clocl_3949</name>
</gene>
<feature type="transmembrane region" description="Helical" evidence="1">
    <location>
        <begin position="112"/>
        <end position="134"/>
    </location>
</feature>
<keyword evidence="1" id="KW-1133">Transmembrane helix</keyword>
<feature type="transmembrane region" description="Helical" evidence="1">
    <location>
        <begin position="213"/>
        <end position="235"/>
    </location>
</feature>
<dbReference type="InterPro" id="IPR052710">
    <property type="entry name" value="CAAX_protease"/>
</dbReference>
<dbReference type="GO" id="GO:0004175">
    <property type="term" value="F:endopeptidase activity"/>
    <property type="evidence" value="ECO:0007669"/>
    <property type="project" value="UniProtKB-ARBA"/>
</dbReference>
<feature type="transmembrane region" description="Helical" evidence="1">
    <location>
        <begin position="280"/>
        <end position="300"/>
    </location>
</feature>
<dbReference type="Pfam" id="PF02517">
    <property type="entry name" value="Rce1-like"/>
    <property type="match status" value="1"/>
</dbReference>
<feature type="domain" description="CAAX prenyl protease 2/Lysostaphin resistance protein A-like" evidence="2">
    <location>
        <begin position="151"/>
        <end position="253"/>
    </location>
</feature>
<organism evidence="3 4">
    <name type="scientific">Acetivibrio clariflavus (strain DSM 19732 / NBRC 101661 / EBR45)</name>
    <name type="common">Clostridium clariflavum</name>
    <dbReference type="NCBI Taxonomy" id="720554"/>
    <lineage>
        <taxon>Bacteria</taxon>
        <taxon>Bacillati</taxon>
        <taxon>Bacillota</taxon>
        <taxon>Clostridia</taxon>
        <taxon>Eubacteriales</taxon>
        <taxon>Oscillospiraceae</taxon>
        <taxon>Acetivibrio</taxon>
    </lineage>
</organism>
<dbReference type="HOGENOM" id="CLU_052492_2_0_9"/>
<dbReference type="GO" id="GO:0006508">
    <property type="term" value="P:proteolysis"/>
    <property type="evidence" value="ECO:0007669"/>
    <property type="project" value="UniProtKB-KW"/>
</dbReference>
<dbReference type="GO" id="GO:0080120">
    <property type="term" value="P:CAAX-box protein maturation"/>
    <property type="evidence" value="ECO:0007669"/>
    <property type="project" value="UniProtKB-ARBA"/>
</dbReference>
<keyword evidence="4" id="KW-1185">Reference proteome</keyword>
<dbReference type="eggNOG" id="COG1266">
    <property type="taxonomic scope" value="Bacteria"/>
</dbReference>
<dbReference type="OrthoDB" id="2806188at2"/>
<sequence precursor="true">MHISYLDMGDRGKNSAVRYICSILTILIFWQGIGSLLYFIPIIYVVVDNNPDTYVDLTTGRLVGIDPLIDYIFLNLTLVCFFIGVYVAMRCIHQRSIKTLITPEDKINWKKFFIGFGVYGILVILSSVADYLAAPETYRISFDAAKFFVGLPVILILTPIQTTAEELFFRGYILQGFGRKIKNTVILSVISGFIFMVPHLLNPEVFKSRSMGGFETISGVAYYFLVGFIFSVVTIKTNSLEVAMGAHMVNNLIGALLVGFSDSVFQTNTVFYTTRFEPVFNLVAMIITSIVFYFVIACLIKTPTLEDV</sequence>
<dbReference type="PANTHER" id="PTHR36435:SF1">
    <property type="entry name" value="CAAX AMINO TERMINAL PROTEASE FAMILY PROTEIN"/>
    <property type="match status" value="1"/>
</dbReference>
<protein>
    <submittedName>
        <fullName evidence="3">Putative metal-dependent membrane protease</fullName>
    </submittedName>
</protein>
<dbReference type="KEGG" id="ccl:Clocl_3949"/>
<feature type="transmembrane region" description="Helical" evidence="1">
    <location>
        <begin position="21"/>
        <end position="47"/>
    </location>
</feature>
<name>G8M369_ACECE</name>
<proteinExistence type="predicted"/>
<dbReference type="InterPro" id="IPR003675">
    <property type="entry name" value="Rce1/LyrA-like_dom"/>
</dbReference>
<evidence type="ECO:0000256" key="1">
    <source>
        <dbReference type="SAM" id="Phobius"/>
    </source>
</evidence>
<evidence type="ECO:0000313" key="4">
    <source>
        <dbReference type="Proteomes" id="UP000005435"/>
    </source>
</evidence>
<dbReference type="Proteomes" id="UP000005435">
    <property type="component" value="Chromosome"/>
</dbReference>
<reference evidence="4" key="1">
    <citation type="submission" date="2011-12" db="EMBL/GenBank/DDBJ databases">
        <title>Complete sequence of Clostridium clariflavum DSM 19732.</title>
        <authorList>
            <consortium name="US DOE Joint Genome Institute"/>
            <person name="Lucas S."/>
            <person name="Han J."/>
            <person name="Lapidus A."/>
            <person name="Cheng J.-F."/>
            <person name="Goodwin L."/>
            <person name="Pitluck S."/>
            <person name="Peters L."/>
            <person name="Teshima H."/>
            <person name="Detter J.C."/>
            <person name="Han C."/>
            <person name="Tapia R."/>
            <person name="Land M."/>
            <person name="Hauser L."/>
            <person name="Kyrpides N."/>
            <person name="Ivanova N."/>
            <person name="Pagani I."/>
            <person name="Kitzmiller T."/>
            <person name="Lynd L."/>
            <person name="Izquierdo J."/>
            <person name="Woyke T."/>
        </authorList>
    </citation>
    <scope>NUCLEOTIDE SEQUENCE [LARGE SCALE GENOMIC DNA]</scope>
    <source>
        <strain evidence="4">DSM 19732 / NBRC 101661 / EBR45</strain>
    </source>
</reference>
<dbReference type="AlphaFoldDB" id="G8M369"/>
<feature type="transmembrane region" description="Helical" evidence="1">
    <location>
        <begin position="71"/>
        <end position="92"/>
    </location>
</feature>
<dbReference type="PANTHER" id="PTHR36435">
    <property type="entry name" value="SLR1288 PROTEIN"/>
    <property type="match status" value="1"/>
</dbReference>
<reference evidence="3 4" key="2">
    <citation type="journal article" date="2012" name="Stand. Genomic Sci.">
        <title>Complete Genome Sequence of Clostridium clariflavum DSM 19732.</title>
        <authorList>
            <person name="Izquierdo J.A."/>
            <person name="Goodwin L."/>
            <person name="Davenport K.W."/>
            <person name="Teshima H."/>
            <person name="Bruce D."/>
            <person name="Detter C."/>
            <person name="Tapia R."/>
            <person name="Han S."/>
            <person name="Land M."/>
            <person name="Hauser L."/>
            <person name="Jeffries C.D."/>
            <person name="Han J."/>
            <person name="Pitluck S."/>
            <person name="Nolan M."/>
            <person name="Chen A."/>
            <person name="Huntemann M."/>
            <person name="Mavromatis K."/>
            <person name="Mikhailova N."/>
            <person name="Liolios K."/>
            <person name="Woyke T."/>
            <person name="Lynd L.R."/>
        </authorList>
    </citation>
    <scope>NUCLEOTIDE SEQUENCE [LARGE SCALE GENOMIC DNA]</scope>
    <source>
        <strain evidence="4">DSM 19732 / NBRC 101661 / EBR45</strain>
    </source>
</reference>
<keyword evidence="3" id="KW-0378">Hydrolase</keyword>
<keyword evidence="1" id="KW-0812">Transmembrane</keyword>
<feature type="transmembrane region" description="Helical" evidence="1">
    <location>
        <begin position="140"/>
        <end position="160"/>
    </location>
</feature>
<dbReference type="RefSeq" id="WP_014256889.1">
    <property type="nucleotide sequence ID" value="NC_016627.1"/>
</dbReference>